<evidence type="ECO:0000313" key="4">
    <source>
        <dbReference type="Proteomes" id="UP000051638"/>
    </source>
</evidence>
<protein>
    <submittedName>
        <fullName evidence="3">Putative N6-adenine-specific methylase (Putative)</fullName>
    </submittedName>
</protein>
<dbReference type="PROSITE" id="PS00092">
    <property type="entry name" value="N6_MTASE"/>
    <property type="match status" value="1"/>
</dbReference>
<accession>A0A0R2D6R6</accession>
<dbReference type="InterPro" id="IPR002052">
    <property type="entry name" value="DNA_methylase_N6_adenine_CS"/>
</dbReference>
<name>A0A0R2D6R6_9LACO</name>
<dbReference type="OrthoDB" id="9803017at2"/>
<dbReference type="Gene3D" id="3.40.50.150">
    <property type="entry name" value="Vaccinia Virus protein VP39"/>
    <property type="match status" value="1"/>
</dbReference>
<dbReference type="Proteomes" id="UP000051638">
    <property type="component" value="Unassembled WGS sequence"/>
</dbReference>
<keyword evidence="2" id="KW-0808">Transferase</keyword>
<dbReference type="GO" id="GO:0031167">
    <property type="term" value="P:rRNA methylation"/>
    <property type="evidence" value="ECO:0007669"/>
    <property type="project" value="InterPro"/>
</dbReference>
<dbReference type="AlphaFoldDB" id="A0A0R2D6R6"/>
<reference evidence="3 4" key="1">
    <citation type="journal article" date="2015" name="Genome Announc.">
        <title>Expanding the biotechnology potential of lactobacilli through comparative genomics of 213 strains and associated genera.</title>
        <authorList>
            <person name="Sun Z."/>
            <person name="Harris H.M."/>
            <person name="McCann A."/>
            <person name="Guo C."/>
            <person name="Argimon S."/>
            <person name="Zhang W."/>
            <person name="Yang X."/>
            <person name="Jeffery I.B."/>
            <person name="Cooney J.C."/>
            <person name="Kagawa T.F."/>
            <person name="Liu W."/>
            <person name="Song Y."/>
            <person name="Salvetti E."/>
            <person name="Wrobel A."/>
            <person name="Rasinkangas P."/>
            <person name="Parkhill J."/>
            <person name="Rea M.C."/>
            <person name="O'Sullivan O."/>
            <person name="Ritari J."/>
            <person name="Douillard F.P."/>
            <person name="Paul Ross R."/>
            <person name="Yang R."/>
            <person name="Briner A.E."/>
            <person name="Felis G.E."/>
            <person name="de Vos W.M."/>
            <person name="Barrangou R."/>
            <person name="Klaenhammer T.R."/>
            <person name="Caufield P.W."/>
            <person name="Cui Y."/>
            <person name="Zhang H."/>
            <person name="O'Toole P.W."/>
        </authorList>
    </citation>
    <scope>NUCLEOTIDE SEQUENCE [LARGE SCALE GENOMIC DNA]</scope>
    <source>
        <strain evidence="3 4">DSM 20253</strain>
    </source>
</reference>
<dbReference type="EMBL" id="AYYI01000009">
    <property type="protein sequence ID" value="KRM99623.1"/>
    <property type="molecule type" value="Genomic_DNA"/>
</dbReference>
<dbReference type="InterPro" id="IPR029063">
    <property type="entry name" value="SAM-dependent_MTases_sf"/>
</dbReference>
<dbReference type="CDD" id="cd02440">
    <property type="entry name" value="AdoMet_MTases"/>
    <property type="match status" value="1"/>
</dbReference>
<dbReference type="PIRSF" id="PIRSF004553">
    <property type="entry name" value="CHP00095"/>
    <property type="match status" value="1"/>
</dbReference>
<keyword evidence="1 3" id="KW-0489">Methyltransferase</keyword>
<dbReference type="InterPro" id="IPR004398">
    <property type="entry name" value="RNA_MeTrfase_RsmD"/>
</dbReference>
<dbReference type="NCBIfam" id="TIGR00095">
    <property type="entry name" value="16S rRNA (guanine(966)-N(2))-methyltransferase RsmD"/>
    <property type="match status" value="1"/>
</dbReference>
<dbReference type="GO" id="GO:0008168">
    <property type="term" value="F:methyltransferase activity"/>
    <property type="evidence" value="ECO:0007669"/>
    <property type="project" value="UniProtKB-KW"/>
</dbReference>
<gene>
    <name evidence="3" type="ORF">FC24_GL002177</name>
</gene>
<evidence type="ECO:0000313" key="3">
    <source>
        <dbReference type="EMBL" id="KRM99623.1"/>
    </source>
</evidence>
<dbReference type="PATRIC" id="fig|1423796.3.peg.2209"/>
<comment type="caution">
    <text evidence="3">The sequence shown here is derived from an EMBL/GenBank/DDBJ whole genome shotgun (WGS) entry which is preliminary data.</text>
</comment>
<dbReference type="GO" id="GO:0003676">
    <property type="term" value="F:nucleic acid binding"/>
    <property type="evidence" value="ECO:0007669"/>
    <property type="project" value="InterPro"/>
</dbReference>
<proteinExistence type="predicted"/>
<dbReference type="SUPFAM" id="SSF53335">
    <property type="entry name" value="S-adenosyl-L-methionine-dependent methyltransferases"/>
    <property type="match status" value="1"/>
</dbReference>
<dbReference type="PANTHER" id="PTHR43542:SF1">
    <property type="entry name" value="METHYLTRANSFERASE"/>
    <property type="match status" value="1"/>
</dbReference>
<evidence type="ECO:0000256" key="2">
    <source>
        <dbReference type="ARBA" id="ARBA00022679"/>
    </source>
</evidence>
<keyword evidence="4" id="KW-1185">Reference proteome</keyword>
<dbReference type="PANTHER" id="PTHR43542">
    <property type="entry name" value="METHYLTRANSFERASE"/>
    <property type="match status" value="1"/>
</dbReference>
<organism evidence="3 4">
    <name type="scientific">Loigolactobacillus rennini DSM 20253</name>
    <dbReference type="NCBI Taxonomy" id="1423796"/>
    <lineage>
        <taxon>Bacteria</taxon>
        <taxon>Bacillati</taxon>
        <taxon>Bacillota</taxon>
        <taxon>Bacilli</taxon>
        <taxon>Lactobacillales</taxon>
        <taxon>Lactobacillaceae</taxon>
        <taxon>Loigolactobacillus</taxon>
    </lineage>
</organism>
<sequence length="190" mass="20672">MMRIISGEFGGRRLKAVPGRATRPTTDKIKEAVFNIIGPYFNGGNALDLFAGSGGLGIEAASRGMQQVVLVDRQYAAIKTIKANITVTKMPQRFRVIKANAMHALHQLAAENNKFDLVLLDPPYQQQKIAANMAALATQNLLATNAQLVCETNAVTVLPVQLPAFRQLRRQTYGTTAITIYQYGGTHSVS</sequence>
<evidence type="ECO:0000256" key="1">
    <source>
        <dbReference type="ARBA" id="ARBA00022603"/>
    </source>
</evidence>
<dbReference type="STRING" id="1423796.FC24_GL002177"/>
<dbReference type="Pfam" id="PF03602">
    <property type="entry name" value="Cons_hypoth95"/>
    <property type="match status" value="1"/>
</dbReference>